<evidence type="ECO:0000256" key="1">
    <source>
        <dbReference type="SAM" id="Phobius"/>
    </source>
</evidence>
<reference evidence="2" key="1">
    <citation type="submission" date="2013-12" db="EMBL/GenBank/DDBJ databases">
        <title>The Genome Sequence of Aphanomyces astaci APO3.</title>
        <authorList>
            <consortium name="The Broad Institute Genomics Platform"/>
            <person name="Russ C."/>
            <person name="Tyler B."/>
            <person name="van West P."/>
            <person name="Dieguez-Uribeondo J."/>
            <person name="Young S.K."/>
            <person name="Zeng Q."/>
            <person name="Gargeya S."/>
            <person name="Fitzgerald M."/>
            <person name="Abouelleil A."/>
            <person name="Alvarado L."/>
            <person name="Chapman S.B."/>
            <person name="Gainer-Dewar J."/>
            <person name="Goldberg J."/>
            <person name="Griggs A."/>
            <person name="Gujja S."/>
            <person name="Hansen M."/>
            <person name="Howarth C."/>
            <person name="Imamovic A."/>
            <person name="Ireland A."/>
            <person name="Larimer J."/>
            <person name="McCowan C."/>
            <person name="Murphy C."/>
            <person name="Pearson M."/>
            <person name="Poon T.W."/>
            <person name="Priest M."/>
            <person name="Roberts A."/>
            <person name="Saif S."/>
            <person name="Shea T."/>
            <person name="Sykes S."/>
            <person name="Wortman J."/>
            <person name="Nusbaum C."/>
            <person name="Birren B."/>
        </authorList>
    </citation>
    <scope>NUCLEOTIDE SEQUENCE [LARGE SCALE GENOMIC DNA]</scope>
    <source>
        <strain evidence="2">APO3</strain>
    </source>
</reference>
<organism evidence="2">
    <name type="scientific">Aphanomyces astaci</name>
    <name type="common">Crayfish plague agent</name>
    <dbReference type="NCBI Taxonomy" id="112090"/>
    <lineage>
        <taxon>Eukaryota</taxon>
        <taxon>Sar</taxon>
        <taxon>Stramenopiles</taxon>
        <taxon>Oomycota</taxon>
        <taxon>Saprolegniomycetes</taxon>
        <taxon>Saprolegniales</taxon>
        <taxon>Verrucalvaceae</taxon>
        <taxon>Aphanomyces</taxon>
    </lineage>
</organism>
<feature type="transmembrane region" description="Helical" evidence="1">
    <location>
        <begin position="57"/>
        <end position="77"/>
    </location>
</feature>
<dbReference type="EMBL" id="KI913139">
    <property type="protein sequence ID" value="ETV75653.1"/>
    <property type="molecule type" value="Genomic_DNA"/>
</dbReference>
<evidence type="ECO:0000313" key="2">
    <source>
        <dbReference type="EMBL" id="ETV75653.1"/>
    </source>
</evidence>
<dbReference type="RefSeq" id="XP_009834784.1">
    <property type="nucleotide sequence ID" value="XM_009836482.1"/>
</dbReference>
<feature type="transmembrane region" description="Helical" evidence="1">
    <location>
        <begin position="89"/>
        <end position="108"/>
    </location>
</feature>
<protein>
    <submittedName>
        <fullName evidence="2">Uncharacterized protein</fullName>
    </submittedName>
</protein>
<keyword evidence="1" id="KW-0472">Membrane</keyword>
<keyword evidence="1" id="KW-0812">Transmembrane</keyword>
<proteinExistence type="predicted"/>
<keyword evidence="1" id="KW-1133">Transmembrane helix</keyword>
<dbReference type="VEuPathDB" id="FungiDB:H257_10048"/>
<gene>
    <name evidence="2" type="ORF">H257_10048</name>
</gene>
<sequence length="154" mass="16874">MLYANVPDELTHSGGFARPRRHTLPGARSTFLQPRQGSNNFFRLLASSSRGRGSQELNVVLLRAAATVVGHTLGYLYRTGLLYRYGKHAAMGLVGVPALLFGGVLLAYTERMPISNRSHFVFLSHDDEQALAYEAVANILAEEGNMCLKRGDPV</sequence>
<dbReference type="GeneID" id="20812044"/>
<name>W4G9N4_APHAT</name>
<accession>W4G9N4</accession>
<dbReference type="AlphaFoldDB" id="W4G9N4"/>